<dbReference type="SMART" id="SM00245">
    <property type="entry name" value="TSPc"/>
    <property type="match status" value="1"/>
</dbReference>
<keyword evidence="3" id="KW-0378">Hydrolase</keyword>
<keyword evidence="5" id="KW-0732">Signal</keyword>
<dbReference type="Gene3D" id="3.30.457.10">
    <property type="entry name" value="Copper amine oxidase-like, N-terminal domain"/>
    <property type="match status" value="1"/>
</dbReference>
<dbReference type="InterPro" id="IPR012854">
    <property type="entry name" value="Cu_amine_oxidase-like_N"/>
</dbReference>
<dbReference type="Pfam" id="PF22694">
    <property type="entry name" value="CtpB_N-like"/>
    <property type="match status" value="1"/>
</dbReference>
<keyword evidence="2" id="KW-0645">Protease</keyword>
<dbReference type="Pfam" id="PF13180">
    <property type="entry name" value="PDZ_2"/>
    <property type="match status" value="1"/>
</dbReference>
<evidence type="ECO:0000259" key="6">
    <source>
        <dbReference type="PROSITE" id="PS50106"/>
    </source>
</evidence>
<dbReference type="Proteomes" id="UP001524944">
    <property type="component" value="Unassembled WGS sequence"/>
</dbReference>
<evidence type="ECO:0000313" key="8">
    <source>
        <dbReference type="Proteomes" id="UP001524944"/>
    </source>
</evidence>
<dbReference type="Pfam" id="PF07833">
    <property type="entry name" value="Cu_amine_oxidN1"/>
    <property type="match status" value="2"/>
</dbReference>
<evidence type="ECO:0000313" key="7">
    <source>
        <dbReference type="EMBL" id="MCR6544126.1"/>
    </source>
</evidence>
<comment type="caution">
    <text evidence="7">The sequence shown here is derived from an EMBL/GenBank/DDBJ whole genome shotgun (WGS) entry which is preliminary data.</text>
</comment>
<dbReference type="EMBL" id="JANPWE010000001">
    <property type="protein sequence ID" value="MCR6544126.1"/>
    <property type="molecule type" value="Genomic_DNA"/>
</dbReference>
<dbReference type="InterPro" id="IPR029045">
    <property type="entry name" value="ClpP/crotonase-like_dom_sf"/>
</dbReference>
<dbReference type="PANTHER" id="PTHR32060:SF30">
    <property type="entry name" value="CARBOXY-TERMINAL PROCESSING PROTEASE CTPA"/>
    <property type="match status" value="1"/>
</dbReference>
<protein>
    <submittedName>
        <fullName evidence="7">S41 family peptidase</fullName>
    </submittedName>
</protein>
<name>A0ABT1Y0R9_9FIRM</name>
<dbReference type="Gene3D" id="3.90.226.10">
    <property type="entry name" value="2-enoyl-CoA Hydratase, Chain A, domain 1"/>
    <property type="match status" value="1"/>
</dbReference>
<dbReference type="InterPro" id="IPR001478">
    <property type="entry name" value="PDZ"/>
</dbReference>
<dbReference type="Gene3D" id="2.30.42.10">
    <property type="match status" value="1"/>
</dbReference>
<dbReference type="Gene3D" id="3.30.750.44">
    <property type="match status" value="1"/>
</dbReference>
<dbReference type="InterPro" id="IPR005151">
    <property type="entry name" value="Tail-specific_protease"/>
</dbReference>
<dbReference type="SUPFAM" id="SSF50156">
    <property type="entry name" value="PDZ domain-like"/>
    <property type="match status" value="1"/>
</dbReference>
<dbReference type="Pfam" id="PF03572">
    <property type="entry name" value="Peptidase_S41"/>
    <property type="match status" value="1"/>
</dbReference>
<feature type="signal peptide" evidence="5">
    <location>
        <begin position="1"/>
        <end position="25"/>
    </location>
</feature>
<keyword evidence="8" id="KW-1185">Reference proteome</keyword>
<dbReference type="InterPro" id="IPR004447">
    <property type="entry name" value="Peptidase_S41A"/>
</dbReference>
<comment type="similarity">
    <text evidence="1">Belongs to the peptidase S41A family.</text>
</comment>
<evidence type="ECO:0000256" key="5">
    <source>
        <dbReference type="SAM" id="SignalP"/>
    </source>
</evidence>
<dbReference type="SUPFAM" id="SSF52096">
    <property type="entry name" value="ClpP/crotonase"/>
    <property type="match status" value="1"/>
</dbReference>
<feature type="chain" id="PRO_5046037942" evidence="5">
    <location>
        <begin position="26"/>
        <end position="481"/>
    </location>
</feature>
<dbReference type="CDD" id="cd06782">
    <property type="entry name" value="cpPDZ_CPP-like"/>
    <property type="match status" value="1"/>
</dbReference>
<dbReference type="InterPro" id="IPR036582">
    <property type="entry name" value="Mao_N_sf"/>
</dbReference>
<dbReference type="SMART" id="SM00228">
    <property type="entry name" value="PDZ"/>
    <property type="match status" value="1"/>
</dbReference>
<accession>A0ABT1Y0R9</accession>
<reference evidence="7 8" key="1">
    <citation type="submission" date="2022-08" db="EMBL/GenBank/DDBJ databases">
        <title>Proteogenomics of the novel Dehalobacterium formicoaceticum strain EZ94 highlights a key role of methyltransferases during anaerobic dichloromethane degradation.</title>
        <authorList>
            <person name="Wasmund K."/>
        </authorList>
    </citation>
    <scope>NUCLEOTIDE SEQUENCE [LARGE SCALE GENOMIC DNA]</scope>
    <source>
        <strain evidence="7 8">EZ94</strain>
    </source>
</reference>
<evidence type="ECO:0000256" key="1">
    <source>
        <dbReference type="ARBA" id="ARBA00009179"/>
    </source>
</evidence>
<dbReference type="InterPro" id="IPR036034">
    <property type="entry name" value="PDZ_sf"/>
</dbReference>
<dbReference type="NCBIfam" id="TIGR00225">
    <property type="entry name" value="prc"/>
    <property type="match status" value="1"/>
</dbReference>
<dbReference type="RefSeq" id="WP_257911653.1">
    <property type="nucleotide sequence ID" value="NZ_JANPWE010000001.1"/>
</dbReference>
<evidence type="ECO:0000256" key="4">
    <source>
        <dbReference type="ARBA" id="ARBA00022825"/>
    </source>
</evidence>
<dbReference type="SUPFAM" id="SSF55383">
    <property type="entry name" value="Copper amine oxidase, domain N"/>
    <property type="match status" value="1"/>
</dbReference>
<evidence type="ECO:0000256" key="3">
    <source>
        <dbReference type="ARBA" id="ARBA00022801"/>
    </source>
</evidence>
<evidence type="ECO:0000256" key="2">
    <source>
        <dbReference type="ARBA" id="ARBA00022670"/>
    </source>
</evidence>
<dbReference type="PROSITE" id="PS50106">
    <property type="entry name" value="PDZ"/>
    <property type="match status" value="1"/>
</dbReference>
<gene>
    <name evidence="7" type="ORF">NVS47_01100</name>
</gene>
<dbReference type="CDD" id="cd07560">
    <property type="entry name" value="Peptidase_S41_CPP"/>
    <property type="match status" value="1"/>
</dbReference>
<organism evidence="7 8">
    <name type="scientific">Dehalobacterium formicoaceticum</name>
    <dbReference type="NCBI Taxonomy" id="51515"/>
    <lineage>
        <taxon>Bacteria</taxon>
        <taxon>Bacillati</taxon>
        <taxon>Bacillota</taxon>
        <taxon>Clostridia</taxon>
        <taxon>Eubacteriales</taxon>
        <taxon>Peptococcaceae</taxon>
        <taxon>Dehalobacterium</taxon>
    </lineage>
</organism>
<feature type="domain" description="PDZ" evidence="6">
    <location>
        <begin position="83"/>
        <end position="142"/>
    </location>
</feature>
<sequence length="481" mass="52499">MRRKLGRYLFLILVFAFICTGTAYGADSLDEVRSLIQTRFYQDVNEDVLTKGSAQAMVEALNDPHSSYISPEDFKDYLSSLDGNYVGVGMYINESKGQIQVVRPIPGSPAEKAGLKEKDIITHINDKDIKGLTSSETAAKVRGPEGTKVKITVMRGGQTLYFTVERQTIEIPSLDYRLIGTEVGYIQLYSFSSNSAQEMSDALKDLTDQGMETLVLDLRDNPGGLLNTAVEISADFVPRGPVVHVVQKGDREYTLRTFKTPYGIPVAVLVNEGTASAAEILAGAIQDAKTGVIVGSQTYGKGSVQTIFSLSDGGGLKLTTAKYLTRGRQDINGKGLTPDIMEADENKQFEVAVKKLGSEMPLFDVQMAVGSKLVFVDDQTFELPVSPYMEKGTVMVPLRQVADYLGGDVRWENGTIVLASPTGNYKIDSVSKVIKSAQGEILGQGAIKEGTTMVPARVLADMMGFKIGWHQKDQMIYLYDE</sequence>
<dbReference type="InterPro" id="IPR055210">
    <property type="entry name" value="CtpA/B_N"/>
</dbReference>
<proteinExistence type="inferred from homology"/>
<keyword evidence="4" id="KW-0720">Serine protease</keyword>
<dbReference type="PANTHER" id="PTHR32060">
    <property type="entry name" value="TAIL-SPECIFIC PROTEASE"/>
    <property type="match status" value="1"/>
</dbReference>